<protein>
    <submittedName>
        <fullName evidence="2">GLPGLI family protein</fullName>
    </submittedName>
</protein>
<evidence type="ECO:0000256" key="1">
    <source>
        <dbReference type="SAM" id="SignalP"/>
    </source>
</evidence>
<dbReference type="InterPro" id="IPR005901">
    <property type="entry name" value="GLPGLI"/>
</dbReference>
<dbReference type="KEGG" id="pcea:J3359_14625"/>
<keyword evidence="1" id="KW-0732">Signal</keyword>
<dbReference type="EMBL" id="CP071869">
    <property type="protein sequence ID" value="QTE22034.1"/>
    <property type="molecule type" value="Genomic_DNA"/>
</dbReference>
<gene>
    <name evidence="2" type="ORF">J3359_14625</name>
</gene>
<organism evidence="2 3">
    <name type="scientific">Polaribacter cellanae</name>
    <dbReference type="NCBI Taxonomy" id="2818493"/>
    <lineage>
        <taxon>Bacteria</taxon>
        <taxon>Pseudomonadati</taxon>
        <taxon>Bacteroidota</taxon>
        <taxon>Flavobacteriia</taxon>
        <taxon>Flavobacteriales</taxon>
        <taxon>Flavobacteriaceae</taxon>
    </lineage>
</organism>
<accession>A0A975H6L2</accession>
<dbReference type="Pfam" id="PF09697">
    <property type="entry name" value="Porph_ging"/>
    <property type="match status" value="1"/>
</dbReference>
<dbReference type="Proteomes" id="UP000663920">
    <property type="component" value="Chromosome"/>
</dbReference>
<keyword evidence="3" id="KW-1185">Reference proteome</keyword>
<dbReference type="NCBIfam" id="TIGR01200">
    <property type="entry name" value="GLPGLI"/>
    <property type="match status" value="1"/>
</dbReference>
<feature type="chain" id="PRO_5036850452" evidence="1">
    <location>
        <begin position="19"/>
        <end position="275"/>
    </location>
</feature>
<feature type="signal peptide" evidence="1">
    <location>
        <begin position="1"/>
        <end position="18"/>
    </location>
</feature>
<reference evidence="2 3" key="1">
    <citation type="submission" date="2021-03" db="EMBL/GenBank/DDBJ databases">
        <title>Complete genome of Polaribacter_sp.SM13.</title>
        <authorList>
            <person name="Jeong S.W."/>
            <person name="Bae J.W."/>
        </authorList>
    </citation>
    <scope>NUCLEOTIDE SEQUENCE [LARGE SCALE GENOMIC DNA]</scope>
    <source>
        <strain evidence="2 3">SM13</strain>
    </source>
</reference>
<sequence length="275" mass="31469">MKLILAILTMVVAFGLNAQNFQGKAVYKTHRKMKVNFGEDKKDENSEMNKQLQARLQKMFQKTYILRFNKTESIYKEDVALETPNPQIGGADIIMMGGGENDILYKNKKEKTYLRQTDIMGKSFLIKDKIEPIKWELSSETKNIGNYTCYKATNTKEVENKEMTMVDGELKENTKMVKVVTTAWYTPQIPISNGPDNYGGLPGLILEINDGELTIICSEIILNPKEDLEIKKPRKGKEVNQEEFNKIQEKKSKEIMEQLRNTRGKNNGMEIKIGG</sequence>
<proteinExistence type="predicted"/>
<evidence type="ECO:0000313" key="3">
    <source>
        <dbReference type="Proteomes" id="UP000663920"/>
    </source>
</evidence>
<evidence type="ECO:0000313" key="2">
    <source>
        <dbReference type="EMBL" id="QTE22034.1"/>
    </source>
</evidence>
<dbReference type="AlphaFoldDB" id="A0A975H6L2"/>
<dbReference type="RefSeq" id="WP_208077666.1">
    <property type="nucleotide sequence ID" value="NZ_CP071869.1"/>
</dbReference>
<name>A0A975H6L2_9FLAO</name>